<evidence type="ECO:0000256" key="1">
    <source>
        <dbReference type="SAM" id="Phobius"/>
    </source>
</evidence>
<keyword evidence="1" id="KW-0472">Membrane</keyword>
<reference evidence="2" key="2">
    <citation type="submission" date="2022-01" db="EMBL/GenBank/DDBJ databases">
        <authorList>
            <person name="Yamashiro T."/>
            <person name="Shiraishi A."/>
            <person name="Satake H."/>
            <person name="Nakayama K."/>
        </authorList>
    </citation>
    <scope>NUCLEOTIDE SEQUENCE</scope>
</reference>
<evidence type="ECO:0000313" key="3">
    <source>
        <dbReference type="Proteomes" id="UP001151760"/>
    </source>
</evidence>
<keyword evidence="1" id="KW-1133">Transmembrane helix</keyword>
<comment type="caution">
    <text evidence="2">The sequence shown here is derived from an EMBL/GenBank/DDBJ whole genome shotgun (WGS) entry which is preliminary data.</text>
</comment>
<feature type="transmembrane region" description="Helical" evidence="1">
    <location>
        <begin position="128"/>
        <end position="154"/>
    </location>
</feature>
<proteinExistence type="predicted"/>
<name>A0ABQ5EAU4_9ASTR</name>
<dbReference type="Proteomes" id="UP001151760">
    <property type="component" value="Unassembled WGS sequence"/>
</dbReference>
<protein>
    <submittedName>
        <fullName evidence="2">Uncharacterized protein</fullName>
    </submittedName>
</protein>
<sequence length="174" mass="19231">MRICSFDESWSKVEGFVWCILSRGILDNKDNSLVFGVFKLMKCVSEDSGDELEYPRELFLGHYKLQILVVGFIFHTRDVSSIPVGGSISPEGFLSSIMLLVVIIVTVLIVAVILVVVVIVIVRVVIVVVFIGIVVVGGGVSSIFKLSFVIISVLRRIVCYYLLHQSLSYGNGFL</sequence>
<gene>
    <name evidence="2" type="ORF">Tco_0974172</name>
</gene>
<feature type="transmembrane region" description="Helical" evidence="1">
    <location>
        <begin position="97"/>
        <end position="122"/>
    </location>
</feature>
<evidence type="ECO:0000313" key="2">
    <source>
        <dbReference type="EMBL" id="GJT48015.1"/>
    </source>
</evidence>
<keyword evidence="1" id="KW-0812">Transmembrane</keyword>
<organism evidence="2 3">
    <name type="scientific">Tanacetum coccineum</name>
    <dbReference type="NCBI Taxonomy" id="301880"/>
    <lineage>
        <taxon>Eukaryota</taxon>
        <taxon>Viridiplantae</taxon>
        <taxon>Streptophyta</taxon>
        <taxon>Embryophyta</taxon>
        <taxon>Tracheophyta</taxon>
        <taxon>Spermatophyta</taxon>
        <taxon>Magnoliopsida</taxon>
        <taxon>eudicotyledons</taxon>
        <taxon>Gunneridae</taxon>
        <taxon>Pentapetalae</taxon>
        <taxon>asterids</taxon>
        <taxon>campanulids</taxon>
        <taxon>Asterales</taxon>
        <taxon>Asteraceae</taxon>
        <taxon>Asteroideae</taxon>
        <taxon>Anthemideae</taxon>
        <taxon>Anthemidinae</taxon>
        <taxon>Tanacetum</taxon>
    </lineage>
</organism>
<keyword evidence="3" id="KW-1185">Reference proteome</keyword>
<reference evidence="2" key="1">
    <citation type="journal article" date="2022" name="Int. J. Mol. Sci.">
        <title>Draft Genome of Tanacetum Coccineum: Genomic Comparison of Closely Related Tanacetum-Family Plants.</title>
        <authorList>
            <person name="Yamashiro T."/>
            <person name="Shiraishi A."/>
            <person name="Nakayama K."/>
            <person name="Satake H."/>
        </authorList>
    </citation>
    <scope>NUCLEOTIDE SEQUENCE</scope>
</reference>
<dbReference type="EMBL" id="BQNB010016117">
    <property type="protein sequence ID" value="GJT48015.1"/>
    <property type="molecule type" value="Genomic_DNA"/>
</dbReference>
<accession>A0ABQ5EAU4</accession>